<protein>
    <submittedName>
        <fullName evidence="2">Uncharacterized protein</fullName>
    </submittedName>
</protein>
<reference evidence="2 3" key="1">
    <citation type="submission" date="2024-01" db="EMBL/GenBank/DDBJ databases">
        <title>The genomes of 5 underutilized Papilionoideae crops provide insights into root nodulation and disease resistanc.</title>
        <authorList>
            <person name="Jiang F."/>
        </authorList>
    </citation>
    <scope>NUCLEOTIDE SEQUENCE [LARGE SCALE GENOMIC DNA]</scope>
    <source>
        <strain evidence="2">DUOXIRENSHENG_FW03</strain>
        <tissue evidence="2">Leaves</tissue>
    </source>
</reference>
<feature type="coiled-coil region" evidence="1">
    <location>
        <begin position="52"/>
        <end position="139"/>
    </location>
</feature>
<organism evidence="2 3">
    <name type="scientific">Psophocarpus tetragonolobus</name>
    <name type="common">Winged bean</name>
    <name type="synonym">Dolichos tetragonolobus</name>
    <dbReference type="NCBI Taxonomy" id="3891"/>
    <lineage>
        <taxon>Eukaryota</taxon>
        <taxon>Viridiplantae</taxon>
        <taxon>Streptophyta</taxon>
        <taxon>Embryophyta</taxon>
        <taxon>Tracheophyta</taxon>
        <taxon>Spermatophyta</taxon>
        <taxon>Magnoliopsida</taxon>
        <taxon>eudicotyledons</taxon>
        <taxon>Gunneridae</taxon>
        <taxon>Pentapetalae</taxon>
        <taxon>rosids</taxon>
        <taxon>fabids</taxon>
        <taxon>Fabales</taxon>
        <taxon>Fabaceae</taxon>
        <taxon>Papilionoideae</taxon>
        <taxon>50 kb inversion clade</taxon>
        <taxon>NPAAA clade</taxon>
        <taxon>indigoferoid/millettioid clade</taxon>
        <taxon>Phaseoleae</taxon>
        <taxon>Psophocarpus</taxon>
    </lineage>
</organism>
<comment type="caution">
    <text evidence="2">The sequence shown here is derived from an EMBL/GenBank/DDBJ whole genome shotgun (WGS) entry which is preliminary data.</text>
</comment>
<dbReference type="Proteomes" id="UP001386955">
    <property type="component" value="Unassembled WGS sequence"/>
</dbReference>
<evidence type="ECO:0000313" key="2">
    <source>
        <dbReference type="EMBL" id="KAK7407051.1"/>
    </source>
</evidence>
<dbReference type="PANTHER" id="PTHR47747:SF3">
    <property type="entry name" value="OS03G0853600 PROTEIN"/>
    <property type="match status" value="1"/>
</dbReference>
<accession>A0AAN9SVM1</accession>
<evidence type="ECO:0000313" key="3">
    <source>
        <dbReference type="Proteomes" id="UP001386955"/>
    </source>
</evidence>
<gene>
    <name evidence="2" type="ORF">VNO78_08691</name>
</gene>
<keyword evidence="1" id="KW-0175">Coiled coil</keyword>
<proteinExistence type="predicted"/>
<dbReference type="AlphaFoldDB" id="A0AAN9SVM1"/>
<keyword evidence="3" id="KW-1185">Reference proteome</keyword>
<sequence length="422" mass="48547">MAEEEEHHHPHPHPHHEPEATHNLLRSYIGLSFSMFLAMLPNNSVPTLRAKVRSLSLRAAEAADQLRQMKSRRQEDSKANARVVEIFASHRNAWQAEEKRLLQQIDAAAEEIGRLRRRVAELEDAATRAEKEVADRDEMIGFMSKRIEEEGLGGRELYGKKCGEWFRKEEEEEDMVGSTATSLEDEIEVIYEQHTQHFGNNNSFDAEFMASASKFWADKGSLWQDVQYESLESMYNTKHFVARRESPWKVDGDSAGVSSKLKLLEQDLLNLEKIGKNDPSKVSSLIKKQAKRYQALSEKIDDLCRRIANDPCEPSLSTEFRTQTQTEFLLEAFRLQQGASETGQKLMALQTEIGKSHYRDEISEATLTARRSLDSVRNNFKEIQRNLEIWLARIIGDLEGILAREGASRVREYYISRYPFVQ</sequence>
<dbReference type="EMBL" id="JAYMYS010000002">
    <property type="protein sequence ID" value="KAK7407051.1"/>
    <property type="molecule type" value="Genomic_DNA"/>
</dbReference>
<name>A0AAN9SVM1_PSOTE</name>
<evidence type="ECO:0000256" key="1">
    <source>
        <dbReference type="SAM" id="Coils"/>
    </source>
</evidence>
<dbReference type="PANTHER" id="PTHR47747">
    <property type="entry name" value="RIBONUCLEASE P PROTEIN SUBUNIT P38-LIKE PROTEIN"/>
    <property type="match status" value="1"/>
</dbReference>